<sequence length="52" mass="5991">MHLMFFRAPCQPLNKVKNLVEKILDIFAALHDNKVIVREVPEGQQHSLGAFF</sequence>
<dbReference type="EMBL" id="LCPH01000004">
    <property type="protein sequence ID" value="KKU92994.1"/>
    <property type="molecule type" value="Genomic_DNA"/>
</dbReference>
<dbReference type="AlphaFoldDB" id="A0A837IQM4"/>
<proteinExistence type="predicted"/>
<gene>
    <name evidence="1" type="ORF">UY25_C0004G0034</name>
</gene>
<protein>
    <submittedName>
        <fullName evidence="1">Uncharacterized protein</fullName>
    </submittedName>
</protein>
<dbReference type="Proteomes" id="UP000034462">
    <property type="component" value="Unassembled WGS sequence"/>
</dbReference>
<evidence type="ECO:0000313" key="1">
    <source>
        <dbReference type="EMBL" id="KKU92994.1"/>
    </source>
</evidence>
<organism evidence="1 2">
    <name type="scientific">Candidatus Yanofskybacteria bacterium GW2011_GWC1_48_11</name>
    <dbReference type="NCBI Taxonomy" id="1619027"/>
    <lineage>
        <taxon>Bacteria</taxon>
        <taxon>Candidatus Yanofskyibacteriota</taxon>
    </lineage>
</organism>
<reference evidence="1 2" key="1">
    <citation type="journal article" date="2015" name="Nature">
        <title>rRNA introns, odd ribosomes, and small enigmatic genomes across a large radiation of phyla.</title>
        <authorList>
            <person name="Brown C.T."/>
            <person name="Hug L.A."/>
            <person name="Thomas B.C."/>
            <person name="Sharon I."/>
            <person name="Castelle C.J."/>
            <person name="Singh A."/>
            <person name="Wilkins M.J."/>
            <person name="Williams K.H."/>
            <person name="Banfield J.F."/>
        </authorList>
    </citation>
    <scope>NUCLEOTIDE SEQUENCE [LARGE SCALE GENOMIC DNA]</scope>
</reference>
<name>A0A837IQM4_9BACT</name>
<comment type="caution">
    <text evidence="1">The sequence shown here is derived from an EMBL/GenBank/DDBJ whole genome shotgun (WGS) entry which is preliminary data.</text>
</comment>
<accession>A0A837IQM4</accession>
<evidence type="ECO:0000313" key="2">
    <source>
        <dbReference type="Proteomes" id="UP000034462"/>
    </source>
</evidence>